<proteinExistence type="predicted"/>
<evidence type="ECO:0000313" key="1">
    <source>
        <dbReference type="EMBL" id="MFC3674705.1"/>
    </source>
</evidence>
<sequence length="138" mass="15122">MMTDIQTEWSSLTIACAGNVLTVACHGGSVRAGWHVDRKTGTPFTPEQQKALFPTRIALCHSELSEALEGDRKDLMDDHLPHRKMAEVELADAVIRIFDLAGAMNYDLGAAIVEKLAYNAQRADHKIEARQAAGGKTY</sequence>
<dbReference type="Proteomes" id="UP001595711">
    <property type="component" value="Unassembled WGS sequence"/>
</dbReference>
<keyword evidence="2" id="KW-1185">Reference proteome</keyword>
<organism evidence="1 2">
    <name type="scientific">Ferrovibrio xuzhouensis</name>
    <dbReference type="NCBI Taxonomy" id="1576914"/>
    <lineage>
        <taxon>Bacteria</taxon>
        <taxon>Pseudomonadati</taxon>
        <taxon>Pseudomonadota</taxon>
        <taxon>Alphaproteobacteria</taxon>
        <taxon>Rhodospirillales</taxon>
        <taxon>Rhodospirillaceae</taxon>
        <taxon>Ferrovibrio</taxon>
    </lineage>
</organism>
<accession>A0ABV7VB70</accession>
<name>A0ABV7VB70_9PROT</name>
<evidence type="ECO:0000313" key="2">
    <source>
        <dbReference type="Proteomes" id="UP001595711"/>
    </source>
</evidence>
<comment type="caution">
    <text evidence="1">The sequence shown here is derived from an EMBL/GenBank/DDBJ whole genome shotgun (WGS) entry which is preliminary data.</text>
</comment>
<protein>
    <recommendedName>
        <fullName evidence="3">NTP pyrophosphohydrolase MazG putative catalytic core domain-containing protein</fullName>
    </recommendedName>
</protein>
<dbReference type="CDD" id="cd11542">
    <property type="entry name" value="NTP-PPase_u5"/>
    <property type="match status" value="1"/>
</dbReference>
<dbReference type="RefSeq" id="WP_379722082.1">
    <property type="nucleotide sequence ID" value="NZ_JBHRYJ010000001.1"/>
</dbReference>
<reference evidence="2" key="1">
    <citation type="journal article" date="2019" name="Int. J. Syst. Evol. Microbiol.">
        <title>The Global Catalogue of Microorganisms (GCM) 10K type strain sequencing project: providing services to taxonomists for standard genome sequencing and annotation.</title>
        <authorList>
            <consortium name="The Broad Institute Genomics Platform"/>
            <consortium name="The Broad Institute Genome Sequencing Center for Infectious Disease"/>
            <person name="Wu L."/>
            <person name="Ma J."/>
        </authorList>
    </citation>
    <scope>NUCLEOTIDE SEQUENCE [LARGE SCALE GENOMIC DNA]</scope>
    <source>
        <strain evidence="2">KCTC 42182</strain>
    </source>
</reference>
<evidence type="ECO:0008006" key="3">
    <source>
        <dbReference type="Google" id="ProtNLM"/>
    </source>
</evidence>
<dbReference type="Gene3D" id="1.10.287.1080">
    <property type="entry name" value="MazG-like"/>
    <property type="match status" value="1"/>
</dbReference>
<gene>
    <name evidence="1" type="ORF">ACFOOQ_04060</name>
</gene>
<dbReference type="EMBL" id="JBHRYJ010000001">
    <property type="protein sequence ID" value="MFC3674705.1"/>
    <property type="molecule type" value="Genomic_DNA"/>
</dbReference>
<dbReference type="SUPFAM" id="SSF101386">
    <property type="entry name" value="all-alpha NTP pyrophosphatases"/>
    <property type="match status" value="1"/>
</dbReference>